<reference evidence="2 3" key="1">
    <citation type="journal article" date="2023" name="Sci. Data">
        <title>Genome assembly of the Korean intertidal mud-creeper Batillaria attramentaria.</title>
        <authorList>
            <person name="Patra A.K."/>
            <person name="Ho P.T."/>
            <person name="Jun S."/>
            <person name="Lee S.J."/>
            <person name="Kim Y."/>
            <person name="Won Y.J."/>
        </authorList>
    </citation>
    <scope>NUCLEOTIDE SEQUENCE [LARGE SCALE GENOMIC DNA]</scope>
    <source>
        <strain evidence="2">Wonlab-2016</strain>
    </source>
</reference>
<sequence>MNGSTKQSRPVICPLNNELCLETASTNKTVLADTTSSPGDEELCLAGPSDYQAVVDIDHNIYCGFDALPYHYPSFIQGPGVRGYIYKKGNRVVAFVSAHLVDGGQTLTGTSGRLAPDCRGSGTFGRFLRSVYQQYREAPDLRFITTATGSGIMTVHGHRMLKMFPTKILEKVEKYWTIDAGALGNVPVQQPDCFGVRELSRQDVHAMMCRSTDQLRHLFPEGRAVFVFKPYRIMAANTDVILRQNNVFLASGGNLSLRRDAPLFPGTLLTIGWYYTCKRGVCYNIDIYGKGSEEELRAHFEVHVMRWANVARAGETVLFTGFPCHMSEGIEKALRMLPLTASTEDRVVVVEGPYTH</sequence>
<protein>
    <recommendedName>
        <fullName evidence="1">Histidine N-acetyltransferase C-terminal domain-containing protein</fullName>
    </recommendedName>
</protein>
<accession>A0ABD0L2H7</accession>
<evidence type="ECO:0000313" key="2">
    <source>
        <dbReference type="EMBL" id="KAK7493594.1"/>
    </source>
</evidence>
<dbReference type="Pfam" id="PF24066">
    <property type="entry name" value="Hisat_C"/>
    <property type="match status" value="1"/>
</dbReference>
<dbReference type="InterPro" id="IPR056483">
    <property type="entry name" value="Hisat_C"/>
</dbReference>
<evidence type="ECO:0000259" key="1">
    <source>
        <dbReference type="Pfam" id="PF24066"/>
    </source>
</evidence>
<dbReference type="AlphaFoldDB" id="A0ABD0L2H7"/>
<gene>
    <name evidence="2" type="ORF">BaRGS_00015106</name>
</gene>
<comment type="caution">
    <text evidence="2">The sequence shown here is derived from an EMBL/GenBank/DDBJ whole genome shotgun (WGS) entry which is preliminary data.</text>
</comment>
<dbReference type="PANTHER" id="PTHR47403:SF6">
    <property type="entry name" value="N-ACETYLTRANSFERASE DOMAIN-CONTAINING PROTEIN"/>
    <property type="match status" value="1"/>
</dbReference>
<feature type="domain" description="Histidine N-acetyltransferase C-terminal" evidence="1">
    <location>
        <begin position="199"/>
        <end position="309"/>
    </location>
</feature>
<dbReference type="InterPro" id="IPR016181">
    <property type="entry name" value="Acyl_CoA_acyltransferase"/>
</dbReference>
<evidence type="ECO:0000313" key="3">
    <source>
        <dbReference type="Proteomes" id="UP001519460"/>
    </source>
</evidence>
<keyword evidence="3" id="KW-1185">Reference proteome</keyword>
<organism evidence="2 3">
    <name type="scientific">Batillaria attramentaria</name>
    <dbReference type="NCBI Taxonomy" id="370345"/>
    <lineage>
        <taxon>Eukaryota</taxon>
        <taxon>Metazoa</taxon>
        <taxon>Spiralia</taxon>
        <taxon>Lophotrochozoa</taxon>
        <taxon>Mollusca</taxon>
        <taxon>Gastropoda</taxon>
        <taxon>Caenogastropoda</taxon>
        <taxon>Sorbeoconcha</taxon>
        <taxon>Cerithioidea</taxon>
        <taxon>Batillariidae</taxon>
        <taxon>Batillaria</taxon>
    </lineage>
</organism>
<dbReference type="SUPFAM" id="SSF55729">
    <property type="entry name" value="Acyl-CoA N-acyltransferases (Nat)"/>
    <property type="match status" value="1"/>
</dbReference>
<dbReference type="PANTHER" id="PTHR47403">
    <property type="entry name" value="LOC100145250 PROTEIN"/>
    <property type="match status" value="1"/>
</dbReference>
<proteinExistence type="predicted"/>
<dbReference type="Proteomes" id="UP001519460">
    <property type="component" value="Unassembled WGS sequence"/>
</dbReference>
<name>A0ABD0L2H7_9CAEN</name>
<dbReference type="EMBL" id="JACVVK020000091">
    <property type="protein sequence ID" value="KAK7493594.1"/>
    <property type="molecule type" value="Genomic_DNA"/>
</dbReference>